<name>A0A518VCE1_BRELA</name>
<keyword evidence="2" id="KW-1185">Reference proteome</keyword>
<evidence type="ECO:0000313" key="1">
    <source>
        <dbReference type="EMBL" id="QDX94661.1"/>
    </source>
</evidence>
<proteinExistence type="predicted"/>
<dbReference type="AlphaFoldDB" id="A0A518VCE1"/>
<protein>
    <submittedName>
        <fullName evidence="1">Uncharacterized protein</fullName>
    </submittedName>
</protein>
<evidence type="ECO:0000313" key="2">
    <source>
        <dbReference type="Proteomes" id="UP000319432"/>
    </source>
</evidence>
<gene>
    <name evidence="1" type="ORF">EEL30_21715</name>
</gene>
<sequence>MRDTSIEVELKFEDESSFEYQANVIPRVGEIIDINVDDMIGNFEVLKVKHCVFKNKRPYGMPSQILSYVTVYIKNKNSGDIEND</sequence>
<dbReference type="Proteomes" id="UP000319432">
    <property type="component" value="Chromosome"/>
</dbReference>
<dbReference type="EMBL" id="CP033464">
    <property type="protein sequence ID" value="QDX94661.1"/>
    <property type="molecule type" value="Genomic_DNA"/>
</dbReference>
<dbReference type="OrthoDB" id="6694248at2"/>
<organism evidence="1 2">
    <name type="scientific">Brevibacillus laterosporus</name>
    <name type="common">Bacillus laterosporus</name>
    <dbReference type="NCBI Taxonomy" id="1465"/>
    <lineage>
        <taxon>Bacteria</taxon>
        <taxon>Bacillati</taxon>
        <taxon>Bacillota</taxon>
        <taxon>Bacilli</taxon>
        <taxon>Bacillales</taxon>
        <taxon>Paenibacillaceae</taxon>
        <taxon>Brevibacillus</taxon>
    </lineage>
</organism>
<reference evidence="1 2" key="1">
    <citation type="submission" date="2018-11" db="EMBL/GenBank/DDBJ databases">
        <title>Phylogenetic determinants of toxin gene distribution in genomes of Brevibacillus laterosporus.</title>
        <authorList>
            <person name="Glare T.R."/>
            <person name="Durrant A."/>
            <person name="Berry C."/>
            <person name="Palma L."/>
            <person name="Ormskirk M."/>
            <person name="Cox M.O."/>
        </authorList>
    </citation>
    <scope>NUCLEOTIDE SEQUENCE [LARGE SCALE GENOMIC DNA]</scope>
    <source>
        <strain evidence="1 2">1821L</strain>
    </source>
</reference>
<accession>A0A518VCE1</accession>